<proteinExistence type="predicted"/>
<organism evidence="2 3">
    <name type="scientific">Rhodococcus artemisiae</name>
    <dbReference type="NCBI Taxonomy" id="714159"/>
    <lineage>
        <taxon>Bacteria</taxon>
        <taxon>Bacillati</taxon>
        <taxon>Actinomycetota</taxon>
        <taxon>Actinomycetes</taxon>
        <taxon>Mycobacteriales</taxon>
        <taxon>Nocardiaceae</taxon>
        <taxon>Rhodococcus</taxon>
    </lineage>
</organism>
<accession>A0ABU7LEV7</accession>
<sequence length="152" mass="15716">MMTKSGGDVVPSGDAEQADNKFSAGGYDPRLSAGADLRQAPHCKDGAQCSQFSIPQCPRTQAASTAGEGGHMICGADQVDHLDCLLAVLPGSSAAQLSGLLSTGSATQSGIAASLIVRVARQHLPVVRYGMPFQGNTVSFAHRMGMFFTMNS</sequence>
<feature type="region of interest" description="Disordered" evidence="1">
    <location>
        <begin position="1"/>
        <end position="25"/>
    </location>
</feature>
<reference evidence="2 3" key="1">
    <citation type="submission" date="2023-07" db="EMBL/GenBank/DDBJ databases">
        <authorList>
            <person name="Girao M."/>
            <person name="Carvalho M.F."/>
        </authorList>
    </citation>
    <scope>NUCLEOTIDE SEQUENCE [LARGE SCALE GENOMIC DNA]</scope>
    <source>
        <strain evidence="2 3">YIM65754</strain>
    </source>
</reference>
<evidence type="ECO:0000313" key="2">
    <source>
        <dbReference type="EMBL" id="MEE2060090.1"/>
    </source>
</evidence>
<dbReference type="Proteomes" id="UP001336020">
    <property type="component" value="Unassembled WGS sequence"/>
</dbReference>
<gene>
    <name evidence="2" type="ORF">Q7514_21445</name>
</gene>
<evidence type="ECO:0000313" key="3">
    <source>
        <dbReference type="Proteomes" id="UP001336020"/>
    </source>
</evidence>
<evidence type="ECO:0000256" key="1">
    <source>
        <dbReference type="SAM" id="MobiDB-lite"/>
    </source>
</evidence>
<name>A0ABU7LEV7_9NOCA</name>
<dbReference type="EMBL" id="JAUTXY010000011">
    <property type="protein sequence ID" value="MEE2060090.1"/>
    <property type="molecule type" value="Genomic_DNA"/>
</dbReference>
<comment type="caution">
    <text evidence="2">The sequence shown here is derived from an EMBL/GenBank/DDBJ whole genome shotgun (WGS) entry which is preliminary data.</text>
</comment>
<keyword evidence="3" id="KW-1185">Reference proteome</keyword>
<protein>
    <submittedName>
        <fullName evidence="2">Uncharacterized protein</fullName>
    </submittedName>
</protein>